<gene>
    <name evidence="1" type="ORF">BaRGS_00002949</name>
</gene>
<dbReference type="AlphaFoldDB" id="A0ABD0M2T2"/>
<proteinExistence type="predicted"/>
<feature type="non-terminal residue" evidence="1">
    <location>
        <position position="115"/>
    </location>
</feature>
<evidence type="ECO:0008006" key="3">
    <source>
        <dbReference type="Google" id="ProtNLM"/>
    </source>
</evidence>
<sequence>LNDTKTCSFKQVSPSCVWDATYIRTVTVTGPTGCRDGCLLNARCWGYLDANFWVTGDSFSLSAGPGCTMVMAETLGTCRPVSKTYSMKLKLCYEYEVDTSDIDTPADLPTTPSDL</sequence>
<keyword evidence="2" id="KW-1185">Reference proteome</keyword>
<name>A0ABD0M2T2_9CAEN</name>
<organism evidence="1 2">
    <name type="scientific">Batillaria attramentaria</name>
    <dbReference type="NCBI Taxonomy" id="370345"/>
    <lineage>
        <taxon>Eukaryota</taxon>
        <taxon>Metazoa</taxon>
        <taxon>Spiralia</taxon>
        <taxon>Lophotrochozoa</taxon>
        <taxon>Mollusca</taxon>
        <taxon>Gastropoda</taxon>
        <taxon>Caenogastropoda</taxon>
        <taxon>Sorbeoconcha</taxon>
        <taxon>Cerithioidea</taxon>
        <taxon>Batillariidae</taxon>
        <taxon>Batillaria</taxon>
    </lineage>
</organism>
<protein>
    <recommendedName>
        <fullName evidence="3">Apple domain-containing protein</fullName>
    </recommendedName>
</protein>
<comment type="caution">
    <text evidence="1">The sequence shown here is derived from an EMBL/GenBank/DDBJ whole genome shotgun (WGS) entry which is preliminary data.</text>
</comment>
<evidence type="ECO:0000313" key="1">
    <source>
        <dbReference type="EMBL" id="KAK7505678.1"/>
    </source>
</evidence>
<reference evidence="1 2" key="1">
    <citation type="journal article" date="2023" name="Sci. Data">
        <title>Genome assembly of the Korean intertidal mud-creeper Batillaria attramentaria.</title>
        <authorList>
            <person name="Patra A.K."/>
            <person name="Ho P.T."/>
            <person name="Jun S."/>
            <person name="Lee S.J."/>
            <person name="Kim Y."/>
            <person name="Won Y.J."/>
        </authorList>
    </citation>
    <scope>NUCLEOTIDE SEQUENCE [LARGE SCALE GENOMIC DNA]</scope>
    <source>
        <strain evidence="1">Wonlab-2016</strain>
    </source>
</reference>
<dbReference type="EMBL" id="JACVVK020000009">
    <property type="protein sequence ID" value="KAK7505678.1"/>
    <property type="molecule type" value="Genomic_DNA"/>
</dbReference>
<accession>A0ABD0M2T2</accession>
<evidence type="ECO:0000313" key="2">
    <source>
        <dbReference type="Proteomes" id="UP001519460"/>
    </source>
</evidence>
<dbReference type="Proteomes" id="UP001519460">
    <property type="component" value="Unassembled WGS sequence"/>
</dbReference>
<feature type="non-terminal residue" evidence="1">
    <location>
        <position position="1"/>
    </location>
</feature>